<keyword evidence="3" id="KW-1185">Reference proteome</keyword>
<accession>A0A164J4V8</accession>
<feature type="transmembrane region" description="Helical" evidence="1">
    <location>
        <begin position="20"/>
        <end position="40"/>
    </location>
</feature>
<dbReference type="PANTHER" id="PTHR34989">
    <property type="entry name" value="PROTEIN HDED"/>
    <property type="match status" value="1"/>
</dbReference>
<keyword evidence="1" id="KW-1133">Transmembrane helix</keyword>
<name>A0A164J4V8_9NOCA</name>
<dbReference type="AlphaFoldDB" id="A0A164J4V8"/>
<protein>
    <recommendedName>
        <fullName evidence="4">HdeD family acid-resistance protein</fullName>
    </recommendedName>
</protein>
<dbReference type="GO" id="GO:0005886">
    <property type="term" value="C:plasma membrane"/>
    <property type="evidence" value="ECO:0007669"/>
    <property type="project" value="TreeGrafter"/>
</dbReference>
<feature type="transmembrane region" description="Helical" evidence="1">
    <location>
        <begin position="103"/>
        <end position="124"/>
    </location>
</feature>
<evidence type="ECO:0008006" key="4">
    <source>
        <dbReference type="Google" id="ProtNLM"/>
    </source>
</evidence>
<dbReference type="PANTHER" id="PTHR34989:SF1">
    <property type="entry name" value="PROTEIN HDED"/>
    <property type="match status" value="1"/>
</dbReference>
<dbReference type="InterPro" id="IPR052712">
    <property type="entry name" value="Acid_resist_chaperone_HdeD"/>
</dbReference>
<evidence type="ECO:0000313" key="3">
    <source>
        <dbReference type="Proteomes" id="UP000076512"/>
    </source>
</evidence>
<dbReference type="EMBL" id="LWGR01000016">
    <property type="protein sequence ID" value="KZM70047.1"/>
    <property type="molecule type" value="Genomic_DNA"/>
</dbReference>
<reference evidence="2 3" key="1">
    <citation type="submission" date="2016-04" db="EMBL/GenBank/DDBJ databases">
        <authorList>
            <person name="Evans L.H."/>
            <person name="Alamgir A."/>
            <person name="Owens N."/>
            <person name="Weber N.D."/>
            <person name="Virtaneva K."/>
            <person name="Barbian K."/>
            <person name="Babar A."/>
            <person name="Rosenke K."/>
        </authorList>
    </citation>
    <scope>NUCLEOTIDE SEQUENCE [LARGE SCALE GENOMIC DNA]</scope>
    <source>
        <strain evidence="2 3">IFM 0406</strain>
    </source>
</reference>
<dbReference type="InterPro" id="IPR005325">
    <property type="entry name" value="DUF308_memb"/>
</dbReference>
<keyword evidence="1" id="KW-0812">Transmembrane</keyword>
<sequence>MTTSTEGVHEGPLYLLARGAWQSLLVIGILSVVIGIMVLVWPGPTLVVAGILFGVYLLVSGILQVVAAFGPHVGGGWRAMSLISGILSFILAFFCLRSIGDSIVLLALWVGISWMFRGIAGLVVGAEAPRGLPGRGWTVFYGILLVLGGIALVLWPIHSIAVLTLVVGWWLIFMGVMEVIYAFQVRTTAKKVPTNL</sequence>
<dbReference type="OrthoDB" id="3577181at2"/>
<evidence type="ECO:0000256" key="1">
    <source>
        <dbReference type="SAM" id="Phobius"/>
    </source>
</evidence>
<feature type="transmembrane region" description="Helical" evidence="1">
    <location>
        <begin position="47"/>
        <end position="70"/>
    </location>
</feature>
<dbReference type="STRING" id="455432.AWN90_05535"/>
<keyword evidence="1" id="KW-0472">Membrane</keyword>
<organism evidence="2 3">
    <name type="scientific">Nocardia terpenica</name>
    <dbReference type="NCBI Taxonomy" id="455432"/>
    <lineage>
        <taxon>Bacteria</taxon>
        <taxon>Bacillati</taxon>
        <taxon>Actinomycetota</taxon>
        <taxon>Actinomycetes</taxon>
        <taxon>Mycobacteriales</taxon>
        <taxon>Nocardiaceae</taxon>
        <taxon>Nocardia</taxon>
    </lineage>
</organism>
<dbReference type="Proteomes" id="UP000076512">
    <property type="component" value="Unassembled WGS sequence"/>
</dbReference>
<feature type="transmembrane region" description="Helical" evidence="1">
    <location>
        <begin position="136"/>
        <end position="155"/>
    </location>
</feature>
<comment type="caution">
    <text evidence="2">The sequence shown here is derived from an EMBL/GenBank/DDBJ whole genome shotgun (WGS) entry which is preliminary data.</text>
</comment>
<dbReference type="RefSeq" id="WP_067578267.1">
    <property type="nucleotide sequence ID" value="NZ_JABMCZ010000003.1"/>
</dbReference>
<feature type="transmembrane region" description="Helical" evidence="1">
    <location>
        <begin position="162"/>
        <end position="183"/>
    </location>
</feature>
<dbReference type="Pfam" id="PF03729">
    <property type="entry name" value="DUF308"/>
    <property type="match status" value="2"/>
</dbReference>
<feature type="transmembrane region" description="Helical" evidence="1">
    <location>
        <begin position="76"/>
        <end position="96"/>
    </location>
</feature>
<gene>
    <name evidence="2" type="ORF">AWN90_05535</name>
</gene>
<proteinExistence type="predicted"/>
<evidence type="ECO:0000313" key="2">
    <source>
        <dbReference type="EMBL" id="KZM70047.1"/>
    </source>
</evidence>